<dbReference type="KEGG" id="pno:SNOG_10628"/>
<evidence type="ECO:0000313" key="1">
    <source>
        <dbReference type="EMBL" id="EAT82022.1"/>
    </source>
</evidence>
<dbReference type="RefSeq" id="XP_001800892.1">
    <property type="nucleotide sequence ID" value="XM_001800840.1"/>
</dbReference>
<proteinExistence type="predicted"/>
<dbReference type="GeneID" id="5977799"/>
<dbReference type="AlphaFoldDB" id="Q0UC86"/>
<dbReference type="EMBL" id="CH445341">
    <property type="protein sequence ID" value="EAT82022.1"/>
    <property type="molecule type" value="Genomic_DNA"/>
</dbReference>
<dbReference type="Proteomes" id="UP000001055">
    <property type="component" value="Unassembled WGS sequence"/>
</dbReference>
<protein>
    <submittedName>
        <fullName evidence="1">Uncharacterized protein</fullName>
    </submittedName>
</protein>
<sequence>MVEISLIGPEHYPMNLTVQACKRRNTSIREARF</sequence>
<reference evidence="2" key="1">
    <citation type="journal article" date="2007" name="Plant Cell">
        <title>Dothideomycete-plant interactions illuminated by genome sequencing and EST analysis of the wheat pathogen Stagonospora nodorum.</title>
        <authorList>
            <person name="Hane J.K."/>
            <person name="Lowe R.G."/>
            <person name="Solomon P.S."/>
            <person name="Tan K.C."/>
            <person name="Schoch C.L."/>
            <person name="Spatafora J.W."/>
            <person name="Crous P.W."/>
            <person name="Kodira C."/>
            <person name="Birren B.W."/>
            <person name="Galagan J.E."/>
            <person name="Torriani S.F."/>
            <person name="McDonald B.A."/>
            <person name="Oliver R.P."/>
        </authorList>
    </citation>
    <scope>NUCLEOTIDE SEQUENCE [LARGE SCALE GENOMIC DNA]</scope>
    <source>
        <strain evidence="2">SN15 / ATCC MYA-4574 / FGSC 10173</strain>
    </source>
</reference>
<organism evidence="1 2">
    <name type="scientific">Phaeosphaeria nodorum (strain SN15 / ATCC MYA-4574 / FGSC 10173)</name>
    <name type="common">Glume blotch fungus</name>
    <name type="synonym">Parastagonospora nodorum</name>
    <dbReference type="NCBI Taxonomy" id="321614"/>
    <lineage>
        <taxon>Eukaryota</taxon>
        <taxon>Fungi</taxon>
        <taxon>Dikarya</taxon>
        <taxon>Ascomycota</taxon>
        <taxon>Pezizomycotina</taxon>
        <taxon>Dothideomycetes</taxon>
        <taxon>Pleosporomycetidae</taxon>
        <taxon>Pleosporales</taxon>
        <taxon>Pleosporineae</taxon>
        <taxon>Phaeosphaeriaceae</taxon>
        <taxon>Parastagonospora</taxon>
    </lineage>
</organism>
<name>Q0UC86_PHANO</name>
<evidence type="ECO:0000313" key="2">
    <source>
        <dbReference type="Proteomes" id="UP000001055"/>
    </source>
</evidence>
<dbReference type="HOGENOM" id="CLU_3384991_0_0_1"/>
<accession>Q0UC86</accession>
<gene>
    <name evidence="1" type="ORF">SNOG_10628</name>
</gene>
<dbReference type="InParanoid" id="Q0UC86"/>